<dbReference type="Pfam" id="PF06089">
    <property type="entry name" value="Asparaginase_II"/>
    <property type="match status" value="1"/>
</dbReference>
<protein>
    <submittedName>
        <fullName evidence="1">Asparaginase</fullName>
    </submittedName>
</protein>
<keyword evidence="2" id="KW-1185">Reference proteome</keyword>
<dbReference type="RefSeq" id="WP_078666684.1">
    <property type="nucleotide sequence ID" value="NZ_FUXM01000067.1"/>
</dbReference>
<proteinExistence type="predicted"/>
<dbReference type="OrthoDB" id="9770793at2"/>
<organism evidence="1 2">
    <name type="scientific">Carboxydocella sporoproducens DSM 16521</name>
    <dbReference type="NCBI Taxonomy" id="1121270"/>
    <lineage>
        <taxon>Bacteria</taxon>
        <taxon>Bacillati</taxon>
        <taxon>Bacillota</taxon>
        <taxon>Clostridia</taxon>
        <taxon>Eubacteriales</taxon>
        <taxon>Clostridiales Family XVI. Incertae Sedis</taxon>
        <taxon>Carboxydocella</taxon>
    </lineage>
</organism>
<evidence type="ECO:0000313" key="1">
    <source>
        <dbReference type="EMBL" id="SKA29153.1"/>
    </source>
</evidence>
<dbReference type="InterPro" id="IPR010349">
    <property type="entry name" value="Asparaginase_II"/>
</dbReference>
<dbReference type="Proteomes" id="UP000189933">
    <property type="component" value="Unassembled WGS sequence"/>
</dbReference>
<evidence type="ECO:0000313" key="2">
    <source>
        <dbReference type="Proteomes" id="UP000189933"/>
    </source>
</evidence>
<dbReference type="AlphaFoldDB" id="A0A1T4SLW8"/>
<name>A0A1T4SLW8_9FIRM</name>
<sequence length="330" mass="36182">MEILAQVLRNGLEESVHTGHIVVTDHNGTILAAVGNPDYKTFWRSAAKPIQALAVIEAGAVQTFDLEPAEIALLCASHNAEPEHIRVAQQLAAKIQADVTELHCGLHYPTHRPTAQEMRQRGEQPQPWHSNCSGKHLGMLALARCKGWDTHGYWLPEHPVQQEMLNMVSNYTDQAVTDIGLGVDGCGVPVFHLPLKSMAMAYARLVSSHRTSAADTVVRAMISSPYYVAGSERICTDLMQVTRGRLLAKSGYEGVYCVGLVDQGQGLALKIADGNPRALGPILIEALQQLGWLTSTEKNKLASYWQVEVKNFHNAIVGTIKPVFKLAFHR</sequence>
<gene>
    <name evidence="1" type="ORF">SAMN02745885_02756</name>
</gene>
<reference evidence="2" key="1">
    <citation type="submission" date="2017-02" db="EMBL/GenBank/DDBJ databases">
        <authorList>
            <person name="Varghese N."/>
            <person name="Submissions S."/>
        </authorList>
    </citation>
    <scope>NUCLEOTIDE SEQUENCE [LARGE SCALE GENOMIC DNA]</scope>
    <source>
        <strain evidence="2">DSM 16521</strain>
    </source>
</reference>
<dbReference type="PANTHER" id="PTHR42110:SF1">
    <property type="entry name" value="L-ASPARAGINASE, PUTATIVE (AFU_ORTHOLOGUE AFUA_3G11890)-RELATED"/>
    <property type="match status" value="1"/>
</dbReference>
<accession>A0A1T4SLW8</accession>
<dbReference type="EMBL" id="FUXM01000067">
    <property type="protein sequence ID" value="SKA29153.1"/>
    <property type="molecule type" value="Genomic_DNA"/>
</dbReference>
<dbReference type="PANTHER" id="PTHR42110">
    <property type="entry name" value="L-ASPARAGINASE, PUTATIVE (AFU_ORTHOLOGUE AFUA_3G11890)-RELATED"/>
    <property type="match status" value="1"/>
</dbReference>